<dbReference type="Gene3D" id="2.60.120.260">
    <property type="entry name" value="Galactose-binding domain-like"/>
    <property type="match status" value="1"/>
</dbReference>
<evidence type="ECO:0000259" key="13">
    <source>
        <dbReference type="Pfam" id="PF21467"/>
    </source>
</evidence>
<evidence type="ECO:0000259" key="12">
    <source>
        <dbReference type="Pfam" id="PF17834"/>
    </source>
</evidence>
<dbReference type="InterPro" id="IPR017853">
    <property type="entry name" value="GH"/>
</dbReference>
<dbReference type="PROSITE" id="PS51375">
    <property type="entry name" value="PPR"/>
    <property type="match status" value="2"/>
</dbReference>
<dbReference type="InterPro" id="IPR002885">
    <property type="entry name" value="PPR_rpt"/>
</dbReference>
<keyword evidence="4" id="KW-0732">Signal</keyword>
<reference evidence="14" key="2">
    <citation type="submission" date="2020-08" db="EMBL/GenBank/DDBJ databases">
        <title>Plant Genome Project.</title>
        <authorList>
            <person name="Zhang R.-G."/>
        </authorList>
    </citation>
    <scope>NUCLEOTIDE SEQUENCE</scope>
    <source>
        <strain evidence="14">Huo1</strain>
        <tissue evidence="14">Leaf</tissue>
    </source>
</reference>
<name>A0A8X8XQ84_SALSN</name>
<sequence>MTAKAETKRFTAKIVDLMKQENLYASQGGPIILSQIENEYGNIDSAYGGGAKPYITWAATMATSLNTGVPWVMCQQKDAPNPIIDTCNGFYCDQYTPNSNNKPKMWTENWSGWFSSFGDPLPYRPTEDVAFAVARFYQLGGTFQNYYMYHGGTNFGRSSGGPFITTTYDYDAPIDEYGLLRQPKWGHLKDVHKAIKLCEEAMVETDPKTTSLGSNLEATVYKTESGKCAAFLANVGTQSDATVKFNGNSYSLAAWSVSILPDCKNVVLNTAKINSMSTVTKFVHQSSEDGATDTDAFSGWSWIYEPVGVSSNNAFTKPGLLEQINTTADQSDYLWYSLSIETKGDEPFLEDHVDSLGHALKVFLIPELWSIVRFERCWSYRASPIGLKGEGLGLSTGSSSLWVSRPALPKNQPLVWYKTTFDAPSGSSPVALDFTGLGKGEAWRILQLNQMSEKLYHVPRSWLKPSGNVLVLFEQEGGDPTKLSFATREVQSICSRVSDSHPIPVEMWTADEETRKRAGPTLSLGCLIHIRSYLRSTSPALELLMDHAGVSATADAAAKELSPLLKRIDVRVSVNTFGDPCAGTAKTLAVEASCAYFPASADPTSITNSATSTAVVPSSTAPGLPIPATTCGPDIKNIEEENQEERDSRCETRSKRQRFGHNALTYHVTIKKLGAAKMYEEMDCVVNPVLAVSSIASEPLYNSMIYYFTEARKLVRAVNIFKRILFKQMVDSGIEPDIFCLNSMIKGYVLSLHVNDALRIFHQMGTSYECQPNSFSYDYLIHGLCAQGRTQNAREICDRMKKSGFVPSSKSYTSLVNSLALEGEVDEAVKFLWEMAEHQRWADVITYRTVSTEMLRQRGTREALRFLYLLQEKKVVDGQTYQKIVYELEDNSHYENI</sequence>
<dbReference type="InterPro" id="IPR041392">
    <property type="entry name" value="GHD"/>
</dbReference>
<evidence type="ECO:0000256" key="5">
    <source>
        <dbReference type="ARBA" id="ARBA00022737"/>
    </source>
</evidence>
<evidence type="ECO:0000256" key="8">
    <source>
        <dbReference type="PROSITE-ProRule" id="PRU00708"/>
    </source>
</evidence>
<keyword evidence="6 9" id="KW-0378">Hydrolase</keyword>
<dbReference type="InterPro" id="IPR008979">
    <property type="entry name" value="Galactose-bd-like_sf"/>
</dbReference>
<dbReference type="PANTHER" id="PTHR23421">
    <property type="entry name" value="BETA-GALACTOSIDASE RELATED"/>
    <property type="match status" value="1"/>
</dbReference>
<dbReference type="SUPFAM" id="SSF49785">
    <property type="entry name" value="Galactose-binding domain-like"/>
    <property type="match status" value="2"/>
</dbReference>
<dbReference type="Pfam" id="PF13041">
    <property type="entry name" value="PPR_2"/>
    <property type="match status" value="1"/>
</dbReference>
<dbReference type="EC" id="3.2.1.23" evidence="3 9"/>
<dbReference type="AlphaFoldDB" id="A0A8X8XQ84"/>
<dbReference type="PRINTS" id="PR00742">
    <property type="entry name" value="GLHYDRLASE35"/>
</dbReference>
<feature type="repeat" description="PPR" evidence="8">
    <location>
        <begin position="773"/>
        <end position="807"/>
    </location>
</feature>
<feature type="domain" description="Beta-galactosidase beta-sandwich" evidence="12">
    <location>
        <begin position="217"/>
        <end position="273"/>
    </location>
</feature>
<dbReference type="Gene3D" id="1.25.40.10">
    <property type="entry name" value="Tetratricopeptide repeat domain"/>
    <property type="match status" value="1"/>
</dbReference>
<feature type="repeat" description="PPR" evidence="8">
    <location>
        <begin position="808"/>
        <end position="838"/>
    </location>
</feature>
<keyword evidence="5" id="KW-0677">Repeat</keyword>
<dbReference type="GO" id="GO:0005975">
    <property type="term" value="P:carbohydrate metabolic process"/>
    <property type="evidence" value="ECO:0007669"/>
    <property type="project" value="InterPro"/>
</dbReference>
<accession>A0A8X8XQ84</accession>
<proteinExistence type="inferred from homology"/>
<comment type="caution">
    <text evidence="14">The sequence shown here is derived from an EMBL/GenBank/DDBJ whole genome shotgun (WGS) entry which is preliminary data.</text>
</comment>
<evidence type="ECO:0000313" key="14">
    <source>
        <dbReference type="EMBL" id="KAG6417938.1"/>
    </source>
</evidence>
<dbReference type="Pfam" id="PF01301">
    <property type="entry name" value="Glyco_hydro_35"/>
    <property type="match status" value="1"/>
</dbReference>
<keyword evidence="7 9" id="KW-0326">Glycosidase</keyword>
<dbReference type="InterPro" id="IPR031330">
    <property type="entry name" value="Gly_Hdrlase_35_cat"/>
</dbReference>
<evidence type="ECO:0000259" key="11">
    <source>
        <dbReference type="Pfam" id="PF01301"/>
    </source>
</evidence>
<protein>
    <recommendedName>
        <fullName evidence="3 9">Beta-galactosidase</fullName>
        <ecNumber evidence="3 9">3.2.1.23</ecNumber>
    </recommendedName>
</protein>
<dbReference type="Pfam" id="PF17834">
    <property type="entry name" value="GHD"/>
    <property type="match status" value="1"/>
</dbReference>
<evidence type="ECO:0000256" key="1">
    <source>
        <dbReference type="ARBA" id="ARBA00001412"/>
    </source>
</evidence>
<feature type="domain" description="Beta-galactosidase galactose-binding" evidence="13">
    <location>
        <begin position="414"/>
        <end position="468"/>
    </location>
</feature>
<dbReference type="SUPFAM" id="SSF51445">
    <property type="entry name" value="(Trans)glycosidases"/>
    <property type="match status" value="1"/>
</dbReference>
<evidence type="ECO:0000256" key="3">
    <source>
        <dbReference type="ARBA" id="ARBA00012756"/>
    </source>
</evidence>
<dbReference type="PROSITE" id="PS01182">
    <property type="entry name" value="GLYCOSYL_HYDROL_F35"/>
    <property type="match status" value="1"/>
</dbReference>
<keyword evidence="15" id="KW-1185">Reference proteome</keyword>
<dbReference type="InterPro" id="IPR011990">
    <property type="entry name" value="TPR-like_helical_dom_sf"/>
</dbReference>
<evidence type="ECO:0000313" key="15">
    <source>
        <dbReference type="Proteomes" id="UP000298416"/>
    </source>
</evidence>
<comment type="similarity">
    <text evidence="2 10">Belongs to the glycosyl hydrolase 35 family.</text>
</comment>
<dbReference type="NCBIfam" id="TIGR00756">
    <property type="entry name" value="PPR"/>
    <property type="match status" value="2"/>
</dbReference>
<dbReference type="InterPro" id="IPR048913">
    <property type="entry name" value="BetaGal_gal-bd"/>
</dbReference>
<feature type="domain" description="Glycoside hydrolase 35 catalytic" evidence="11">
    <location>
        <begin position="5"/>
        <end position="194"/>
    </location>
</feature>
<dbReference type="FunFam" id="3.20.20.80:FF:000006">
    <property type="entry name" value="Beta-galactosidase"/>
    <property type="match status" value="1"/>
</dbReference>
<evidence type="ECO:0000256" key="2">
    <source>
        <dbReference type="ARBA" id="ARBA00009809"/>
    </source>
</evidence>
<evidence type="ECO:0000256" key="4">
    <source>
        <dbReference type="ARBA" id="ARBA00022729"/>
    </source>
</evidence>
<gene>
    <name evidence="14" type="ORF">SASPL_120135</name>
</gene>
<organism evidence="14">
    <name type="scientific">Salvia splendens</name>
    <name type="common">Scarlet sage</name>
    <dbReference type="NCBI Taxonomy" id="180675"/>
    <lineage>
        <taxon>Eukaryota</taxon>
        <taxon>Viridiplantae</taxon>
        <taxon>Streptophyta</taxon>
        <taxon>Embryophyta</taxon>
        <taxon>Tracheophyta</taxon>
        <taxon>Spermatophyta</taxon>
        <taxon>Magnoliopsida</taxon>
        <taxon>eudicotyledons</taxon>
        <taxon>Gunneridae</taxon>
        <taxon>Pentapetalae</taxon>
        <taxon>asterids</taxon>
        <taxon>lamiids</taxon>
        <taxon>Lamiales</taxon>
        <taxon>Lamiaceae</taxon>
        <taxon>Nepetoideae</taxon>
        <taxon>Mentheae</taxon>
        <taxon>Salviinae</taxon>
        <taxon>Salvia</taxon>
        <taxon>Salvia subgen. Calosphace</taxon>
        <taxon>core Calosphace</taxon>
    </lineage>
</organism>
<comment type="catalytic activity">
    <reaction evidence="1 9">
        <text>Hydrolysis of terminal non-reducing beta-D-galactose residues in beta-D-galactosides.</text>
        <dbReference type="EC" id="3.2.1.23"/>
    </reaction>
</comment>
<evidence type="ECO:0000256" key="9">
    <source>
        <dbReference type="RuleBase" id="RU000675"/>
    </source>
</evidence>
<evidence type="ECO:0000256" key="7">
    <source>
        <dbReference type="ARBA" id="ARBA00023295"/>
    </source>
</evidence>
<evidence type="ECO:0000256" key="10">
    <source>
        <dbReference type="RuleBase" id="RU003679"/>
    </source>
</evidence>
<dbReference type="Proteomes" id="UP000298416">
    <property type="component" value="Unassembled WGS sequence"/>
</dbReference>
<dbReference type="Gene3D" id="3.20.20.80">
    <property type="entry name" value="Glycosidases"/>
    <property type="match status" value="1"/>
</dbReference>
<dbReference type="Pfam" id="PF01535">
    <property type="entry name" value="PPR"/>
    <property type="match status" value="1"/>
</dbReference>
<dbReference type="InterPro" id="IPR001944">
    <property type="entry name" value="Glycoside_Hdrlase_35"/>
</dbReference>
<evidence type="ECO:0000256" key="6">
    <source>
        <dbReference type="ARBA" id="ARBA00022801"/>
    </source>
</evidence>
<dbReference type="GO" id="GO:0004565">
    <property type="term" value="F:beta-galactosidase activity"/>
    <property type="evidence" value="ECO:0007669"/>
    <property type="project" value="UniProtKB-EC"/>
</dbReference>
<dbReference type="Pfam" id="PF21467">
    <property type="entry name" value="BetaGal_gal-bd"/>
    <property type="match status" value="1"/>
</dbReference>
<reference evidence="14" key="1">
    <citation type="submission" date="2018-01" db="EMBL/GenBank/DDBJ databases">
        <authorList>
            <person name="Mao J.F."/>
        </authorList>
    </citation>
    <scope>NUCLEOTIDE SEQUENCE</scope>
    <source>
        <strain evidence="14">Huo1</strain>
        <tissue evidence="14">Leaf</tissue>
    </source>
</reference>
<dbReference type="EMBL" id="PNBA02000007">
    <property type="protein sequence ID" value="KAG6417938.1"/>
    <property type="molecule type" value="Genomic_DNA"/>
</dbReference>
<dbReference type="FunFam" id="2.60.120.260:FF:000142">
    <property type="entry name" value="Beta-galactosidase"/>
    <property type="match status" value="1"/>
</dbReference>
<dbReference type="InterPro" id="IPR019801">
    <property type="entry name" value="Glyco_hydro_35_CS"/>
</dbReference>